<proteinExistence type="predicted"/>
<sequence length="278" mass="32442">MLQITLHMSKRLPNDTLVALFKDKSDFLIARDEGWYRIPTSSRVPELVKNGGMRYIAFYFKKSFGDWKYSIRHVAQVDSVSIVKRRLLFPTETINAKSNNTYYKISFGLLQALPRPILSLRGRQLLFIPTTLTKLQQADEINDVFADSPLEDLLWSELKKHRLPAERQFYLQTNSDNWICDFAIFCKNGNINVECDGDEYHMKPEQVVYDKNRNNQISAVANWTPLRFTTKHLIHEMPETIRTIKRKIDKLGGIQVVSEDEVSYRYVSKQDGQLNLFD</sequence>
<dbReference type="AlphaFoldDB" id="I0K7R0"/>
<protein>
    <recommendedName>
        <fullName evidence="1">DUF559 domain-containing protein</fullName>
    </recommendedName>
</protein>
<dbReference type="STRING" id="1166018.FAES_2154"/>
<keyword evidence="3" id="KW-1185">Reference proteome</keyword>
<dbReference type="Pfam" id="PF04480">
    <property type="entry name" value="DUF559"/>
    <property type="match status" value="1"/>
</dbReference>
<dbReference type="KEGG" id="fae:FAES_2154"/>
<evidence type="ECO:0000259" key="1">
    <source>
        <dbReference type="Pfam" id="PF04480"/>
    </source>
</evidence>
<dbReference type="HOGENOM" id="CLU_1000220_0_0_10"/>
<evidence type="ECO:0000313" key="3">
    <source>
        <dbReference type="Proteomes" id="UP000011058"/>
    </source>
</evidence>
<feature type="domain" description="DUF559" evidence="1">
    <location>
        <begin position="150"/>
        <end position="248"/>
    </location>
</feature>
<dbReference type="Gene3D" id="3.40.960.10">
    <property type="entry name" value="VSR Endonuclease"/>
    <property type="match status" value="1"/>
</dbReference>
<organism evidence="2 3">
    <name type="scientific">Fibrella aestuarina BUZ 2</name>
    <dbReference type="NCBI Taxonomy" id="1166018"/>
    <lineage>
        <taxon>Bacteria</taxon>
        <taxon>Pseudomonadati</taxon>
        <taxon>Bacteroidota</taxon>
        <taxon>Cytophagia</taxon>
        <taxon>Cytophagales</taxon>
        <taxon>Spirosomataceae</taxon>
        <taxon>Fibrella</taxon>
    </lineage>
</organism>
<dbReference type="InterPro" id="IPR007569">
    <property type="entry name" value="DUF559"/>
</dbReference>
<dbReference type="eggNOG" id="COG2852">
    <property type="taxonomic scope" value="Bacteria"/>
</dbReference>
<dbReference type="Proteomes" id="UP000011058">
    <property type="component" value="Chromosome"/>
</dbReference>
<evidence type="ECO:0000313" key="2">
    <source>
        <dbReference type="EMBL" id="CCH00163.1"/>
    </source>
</evidence>
<accession>I0K7R0</accession>
<gene>
    <name evidence="2" type="ORF">FAES_2154</name>
</gene>
<dbReference type="EMBL" id="HE796683">
    <property type="protein sequence ID" value="CCH00163.1"/>
    <property type="molecule type" value="Genomic_DNA"/>
</dbReference>
<name>I0K7R0_9BACT</name>
<reference evidence="2 3" key="1">
    <citation type="journal article" date="2012" name="J. Bacteriol.">
        <title>Genome Sequence of Fibrella aestuarina BUZ 2T, a Filamentous Marine Bacterium.</title>
        <authorList>
            <person name="Filippini M."/>
            <person name="Qi W."/>
            <person name="Blom J."/>
            <person name="Goesmann A."/>
            <person name="Smits T.H."/>
            <person name="Bagheri H.C."/>
        </authorList>
    </citation>
    <scope>NUCLEOTIDE SEQUENCE [LARGE SCALE GENOMIC DNA]</scope>
    <source>
        <strain evidence="3">BUZ 2T</strain>
    </source>
</reference>